<evidence type="ECO:0000313" key="2">
    <source>
        <dbReference type="EnsemblMetazoa" id="XP_003242872.1"/>
    </source>
</evidence>
<dbReference type="EnsemblMetazoa" id="XM_003242824.4">
    <property type="protein sequence ID" value="XP_003242872.1"/>
    <property type="gene ID" value="LOC100573653"/>
</dbReference>
<dbReference type="GeneID" id="100573653"/>
<dbReference type="AlphaFoldDB" id="A0A8R1W4N5"/>
<proteinExistence type="predicted"/>
<dbReference type="OrthoDB" id="6617248at2759"/>
<protein>
    <submittedName>
        <fullName evidence="2">Uncharacterized protein</fullName>
    </submittedName>
</protein>
<name>A0A8R1W4N5_ACYPI</name>
<sequence length="171" mass="20045">MHSQRWMFTSPGGENEYKKPSVTREHYDAVVEAKKERDENPIETESERKRRVLEDFMWQQMTKKALDQIEKQQQRANETKACSTYAESFVLPGFEVKELGSEIDEELQQKYPLYTDVVKSIYVRDADTIKAKTPVRKSHRKMFCKDSRFTSRLSNPMDINTPVGPGHFAYI</sequence>
<dbReference type="RefSeq" id="XP_003242872.1">
    <property type="nucleotide sequence ID" value="XM_003242824.3"/>
</dbReference>
<feature type="compositionally biased region" description="Basic and acidic residues" evidence="1">
    <location>
        <begin position="15"/>
        <end position="24"/>
    </location>
</feature>
<accession>A0A8R1W4N5</accession>
<feature type="region of interest" description="Disordered" evidence="1">
    <location>
        <begin position="1"/>
        <end position="24"/>
    </location>
</feature>
<dbReference type="KEGG" id="api:100573653"/>
<evidence type="ECO:0000313" key="3">
    <source>
        <dbReference type="Proteomes" id="UP000007819"/>
    </source>
</evidence>
<dbReference type="Proteomes" id="UP000007819">
    <property type="component" value="Chromosome A1"/>
</dbReference>
<keyword evidence="3" id="KW-1185">Reference proteome</keyword>
<evidence type="ECO:0000256" key="1">
    <source>
        <dbReference type="SAM" id="MobiDB-lite"/>
    </source>
</evidence>
<reference evidence="2" key="2">
    <citation type="submission" date="2022-06" db="UniProtKB">
        <authorList>
            <consortium name="EnsemblMetazoa"/>
        </authorList>
    </citation>
    <scope>IDENTIFICATION</scope>
</reference>
<reference evidence="3" key="1">
    <citation type="submission" date="2010-06" db="EMBL/GenBank/DDBJ databases">
        <authorList>
            <person name="Jiang H."/>
            <person name="Abraham K."/>
            <person name="Ali S."/>
            <person name="Alsbrooks S.L."/>
            <person name="Anim B.N."/>
            <person name="Anosike U.S."/>
            <person name="Attaway T."/>
            <person name="Bandaranaike D.P."/>
            <person name="Battles P.K."/>
            <person name="Bell S.N."/>
            <person name="Bell A.V."/>
            <person name="Beltran B."/>
            <person name="Bickham C."/>
            <person name="Bustamante Y."/>
            <person name="Caleb T."/>
            <person name="Canada A."/>
            <person name="Cardenas V."/>
            <person name="Carter K."/>
            <person name="Chacko J."/>
            <person name="Chandrabose M.N."/>
            <person name="Chavez D."/>
            <person name="Chavez A."/>
            <person name="Chen L."/>
            <person name="Chu H.-S."/>
            <person name="Claassen K.J."/>
            <person name="Cockrell R."/>
            <person name="Collins M."/>
            <person name="Cooper J.A."/>
            <person name="Cree A."/>
            <person name="Curry S.M."/>
            <person name="Da Y."/>
            <person name="Dao M.D."/>
            <person name="Das B."/>
            <person name="Davila M.-L."/>
            <person name="Davy-Carroll L."/>
            <person name="Denson S."/>
            <person name="Dinh H."/>
            <person name="Ebong V.E."/>
            <person name="Edwards J.R."/>
            <person name="Egan A."/>
            <person name="El-Daye J."/>
            <person name="Escobedo L."/>
            <person name="Fernandez S."/>
            <person name="Fernando P.R."/>
            <person name="Flagg N."/>
            <person name="Forbes L.D."/>
            <person name="Fowler R.G."/>
            <person name="Fu Q."/>
            <person name="Gabisi R.A."/>
            <person name="Ganer J."/>
            <person name="Garbino Pronczuk A."/>
            <person name="Garcia R.M."/>
            <person name="Garner T."/>
            <person name="Garrett T.E."/>
            <person name="Gonzalez D.A."/>
            <person name="Hamid H."/>
            <person name="Hawkins E.S."/>
            <person name="Hirani K."/>
            <person name="Hogues M.E."/>
            <person name="Hollins B."/>
            <person name="Hsiao C.-H."/>
            <person name="Jabil R."/>
            <person name="James M.L."/>
            <person name="Jhangiani S.N."/>
            <person name="Johnson B."/>
            <person name="Johnson Q."/>
            <person name="Joshi V."/>
            <person name="Kalu J.B."/>
            <person name="Kam C."/>
            <person name="Kashfia A."/>
            <person name="Keebler J."/>
            <person name="Kisamo H."/>
            <person name="Kovar C.L."/>
            <person name="Lago L.A."/>
            <person name="Lai C.-Y."/>
            <person name="Laidlaw J."/>
            <person name="Lara F."/>
            <person name="Le T.-K."/>
            <person name="Lee S.L."/>
            <person name="Legall F.H."/>
            <person name="Lemon S.J."/>
            <person name="Lewis L.R."/>
            <person name="Li B."/>
            <person name="Liu Y."/>
            <person name="Liu Y.-S."/>
            <person name="Lopez J."/>
            <person name="Lozado R.J."/>
            <person name="Lu J."/>
            <person name="Madu R.C."/>
            <person name="Maheshwari M."/>
            <person name="Maheshwari R."/>
            <person name="Malloy K."/>
            <person name="Martinez E."/>
            <person name="Mathew T."/>
            <person name="Mercado I.C."/>
            <person name="Mercado C."/>
            <person name="Meyer B."/>
            <person name="Montgomery K."/>
            <person name="Morgan M.B."/>
            <person name="Munidasa M."/>
            <person name="Nazareth L.V."/>
            <person name="Nelson J."/>
            <person name="Ng B.M."/>
            <person name="Nguyen N.B."/>
            <person name="Nguyen P.Q."/>
            <person name="Nguyen T."/>
            <person name="Obregon M."/>
            <person name="Okwuonu G.O."/>
            <person name="Onwere C.G."/>
            <person name="Orozco G."/>
            <person name="Parra A."/>
            <person name="Patel S."/>
            <person name="Patil S."/>
            <person name="Perez A."/>
            <person name="Perez Y."/>
            <person name="Pham C."/>
            <person name="Primus E.L."/>
            <person name="Pu L.-L."/>
            <person name="Puazo M."/>
            <person name="Qin X."/>
            <person name="Quiroz J.B."/>
            <person name="Reese J."/>
            <person name="Richards S."/>
            <person name="Rives C.M."/>
            <person name="Robberts R."/>
            <person name="Ruiz S.J."/>
            <person name="Ruiz M.J."/>
            <person name="Santibanez J."/>
            <person name="Schneider B.W."/>
            <person name="Sisson I."/>
            <person name="Smith M."/>
            <person name="Sodergren E."/>
            <person name="Song X.-Z."/>
            <person name="Song B.B."/>
            <person name="Summersgill H."/>
            <person name="Thelus R."/>
            <person name="Thornton R.D."/>
            <person name="Trejos Z.Y."/>
            <person name="Usmani K."/>
            <person name="Vattathil S."/>
            <person name="Villasana D."/>
            <person name="Walker D.L."/>
            <person name="Wang S."/>
            <person name="Wang K."/>
            <person name="White C.S."/>
            <person name="Williams A.C."/>
            <person name="Williamson J."/>
            <person name="Wilson K."/>
            <person name="Woghiren I.O."/>
            <person name="Woodworth J.R."/>
            <person name="Worley K.C."/>
            <person name="Wright R.A."/>
            <person name="Wu W."/>
            <person name="Young L."/>
            <person name="Zhang L."/>
            <person name="Zhang J."/>
            <person name="Zhu Y."/>
            <person name="Muzny D.M."/>
            <person name="Weinstock G."/>
            <person name="Gibbs R.A."/>
        </authorList>
    </citation>
    <scope>NUCLEOTIDE SEQUENCE [LARGE SCALE GENOMIC DNA]</scope>
    <source>
        <strain evidence="3">LSR1</strain>
    </source>
</reference>
<organism evidence="2 3">
    <name type="scientific">Acyrthosiphon pisum</name>
    <name type="common">Pea aphid</name>
    <dbReference type="NCBI Taxonomy" id="7029"/>
    <lineage>
        <taxon>Eukaryota</taxon>
        <taxon>Metazoa</taxon>
        <taxon>Ecdysozoa</taxon>
        <taxon>Arthropoda</taxon>
        <taxon>Hexapoda</taxon>
        <taxon>Insecta</taxon>
        <taxon>Pterygota</taxon>
        <taxon>Neoptera</taxon>
        <taxon>Paraneoptera</taxon>
        <taxon>Hemiptera</taxon>
        <taxon>Sternorrhyncha</taxon>
        <taxon>Aphidomorpha</taxon>
        <taxon>Aphidoidea</taxon>
        <taxon>Aphididae</taxon>
        <taxon>Macrosiphini</taxon>
        <taxon>Acyrthosiphon</taxon>
    </lineage>
</organism>